<comment type="caution">
    <text evidence="4">The sequence shown here is derived from an EMBL/GenBank/DDBJ whole genome shotgun (WGS) entry which is preliminary data.</text>
</comment>
<dbReference type="Proteomes" id="UP000625527">
    <property type="component" value="Unassembled WGS sequence"/>
</dbReference>
<feature type="domain" description="DUF4190" evidence="3">
    <location>
        <begin position="68"/>
        <end position="129"/>
    </location>
</feature>
<accession>A0ABR9MZB4</accession>
<organism evidence="4 5">
    <name type="scientific">Myceligenerans pegani</name>
    <dbReference type="NCBI Taxonomy" id="2776917"/>
    <lineage>
        <taxon>Bacteria</taxon>
        <taxon>Bacillati</taxon>
        <taxon>Actinomycetota</taxon>
        <taxon>Actinomycetes</taxon>
        <taxon>Micrococcales</taxon>
        <taxon>Promicromonosporaceae</taxon>
        <taxon>Myceligenerans</taxon>
    </lineage>
</organism>
<evidence type="ECO:0000256" key="2">
    <source>
        <dbReference type="SAM" id="Phobius"/>
    </source>
</evidence>
<protein>
    <submittedName>
        <fullName evidence="4">DUF4190 domain-containing protein</fullName>
    </submittedName>
</protein>
<dbReference type="EMBL" id="JADAQT010000089">
    <property type="protein sequence ID" value="MBE1876736.1"/>
    <property type="molecule type" value="Genomic_DNA"/>
</dbReference>
<feature type="transmembrane region" description="Helical" evidence="2">
    <location>
        <begin position="117"/>
        <end position="150"/>
    </location>
</feature>
<feature type="region of interest" description="Disordered" evidence="1">
    <location>
        <begin position="1"/>
        <end position="46"/>
    </location>
</feature>
<keyword evidence="5" id="KW-1185">Reference proteome</keyword>
<keyword evidence="2" id="KW-0472">Membrane</keyword>
<feature type="transmembrane region" description="Helical" evidence="2">
    <location>
        <begin position="71"/>
        <end position="96"/>
    </location>
</feature>
<dbReference type="InterPro" id="IPR025241">
    <property type="entry name" value="DUF4190"/>
</dbReference>
<dbReference type="RefSeq" id="WP_192863304.1">
    <property type="nucleotide sequence ID" value="NZ_JADAQT010000089.1"/>
</dbReference>
<name>A0ABR9MZB4_9MICO</name>
<evidence type="ECO:0000313" key="5">
    <source>
        <dbReference type="Proteomes" id="UP000625527"/>
    </source>
</evidence>
<evidence type="ECO:0000256" key="1">
    <source>
        <dbReference type="SAM" id="MobiDB-lite"/>
    </source>
</evidence>
<proteinExistence type="predicted"/>
<keyword evidence="2" id="KW-1133">Transmembrane helix</keyword>
<evidence type="ECO:0000313" key="4">
    <source>
        <dbReference type="EMBL" id="MBE1876736.1"/>
    </source>
</evidence>
<evidence type="ECO:0000259" key="3">
    <source>
        <dbReference type="Pfam" id="PF13828"/>
    </source>
</evidence>
<gene>
    <name evidence="4" type="ORF">IHE71_13585</name>
</gene>
<reference evidence="4 5" key="1">
    <citation type="submission" date="2020-10" db="EMBL/GenBank/DDBJ databases">
        <title>Myceligenerans pegani sp. nov., an endophytic actinomycete isolated from Peganum harmala L. in Xinjiang, China.</title>
        <authorList>
            <person name="Xin L."/>
        </authorList>
    </citation>
    <scope>NUCLEOTIDE SEQUENCE [LARGE SCALE GENOMIC DNA]</scope>
    <source>
        <strain evidence="4 5">TRM65318</strain>
    </source>
</reference>
<sequence>MSTNYPGGPPPYEPQGGGPEQPPGPTQPPGQYPYPPSAPPGPAPGQAAVPYAGAPYGPYAPAPPKNDLGTISLVCGILSWVVCPLVLGVVAIVTGIASRKAIREGLANNSGSATAGLVLGWLNVGLVGVFLLMWLAWVVFAVLFVGAGVVSGS</sequence>
<keyword evidence="2" id="KW-0812">Transmembrane</keyword>
<feature type="compositionally biased region" description="Pro residues" evidence="1">
    <location>
        <begin position="20"/>
        <end position="43"/>
    </location>
</feature>
<dbReference type="Pfam" id="PF13828">
    <property type="entry name" value="DUF4190"/>
    <property type="match status" value="1"/>
</dbReference>